<keyword evidence="3" id="KW-1185">Reference proteome</keyword>
<evidence type="ECO:0000313" key="2">
    <source>
        <dbReference type="EMBL" id="CUA72094.1"/>
    </source>
</evidence>
<keyword evidence="1" id="KW-0732">Signal</keyword>
<organism evidence="2 3">
    <name type="scientific">Rhizoctonia solani</name>
    <dbReference type="NCBI Taxonomy" id="456999"/>
    <lineage>
        <taxon>Eukaryota</taxon>
        <taxon>Fungi</taxon>
        <taxon>Dikarya</taxon>
        <taxon>Basidiomycota</taxon>
        <taxon>Agaricomycotina</taxon>
        <taxon>Agaricomycetes</taxon>
        <taxon>Cantharellales</taxon>
        <taxon>Ceratobasidiaceae</taxon>
        <taxon>Rhizoctonia</taxon>
    </lineage>
</organism>
<sequence length="77" mass="8277">MKYLTYLTTIALLVVSSAGLHCRGDPDCPPGEHCDKNTHTCVPNSEQYFPQNPYNQFGNGGPSGYGWGLAFGQPGSL</sequence>
<dbReference type="EMBL" id="CYGV01001285">
    <property type="protein sequence ID" value="CUA72094.1"/>
    <property type="molecule type" value="Genomic_DNA"/>
</dbReference>
<feature type="signal peptide" evidence="1">
    <location>
        <begin position="1"/>
        <end position="19"/>
    </location>
</feature>
<evidence type="ECO:0000313" key="3">
    <source>
        <dbReference type="Proteomes" id="UP000044841"/>
    </source>
</evidence>
<name>A0A0K6G157_9AGAM</name>
<gene>
    <name evidence="2" type="ORF">RSOLAG22IIIB_10068</name>
</gene>
<dbReference type="AlphaFoldDB" id="A0A0K6G157"/>
<dbReference type="Proteomes" id="UP000044841">
    <property type="component" value="Unassembled WGS sequence"/>
</dbReference>
<evidence type="ECO:0008006" key="4">
    <source>
        <dbReference type="Google" id="ProtNLM"/>
    </source>
</evidence>
<accession>A0A0K6G157</accession>
<reference evidence="2 3" key="1">
    <citation type="submission" date="2015-07" db="EMBL/GenBank/DDBJ databases">
        <authorList>
            <person name="Noorani M."/>
        </authorList>
    </citation>
    <scope>NUCLEOTIDE SEQUENCE [LARGE SCALE GENOMIC DNA]</scope>
    <source>
        <strain evidence="2">BBA 69670</strain>
    </source>
</reference>
<evidence type="ECO:0000256" key="1">
    <source>
        <dbReference type="SAM" id="SignalP"/>
    </source>
</evidence>
<feature type="chain" id="PRO_5005502811" description="Secreted protein" evidence="1">
    <location>
        <begin position="20"/>
        <end position="77"/>
    </location>
</feature>
<protein>
    <recommendedName>
        <fullName evidence="4">Secreted protein</fullName>
    </recommendedName>
</protein>
<proteinExistence type="predicted"/>